<evidence type="ECO:0000256" key="2">
    <source>
        <dbReference type="SAM" id="SignalP"/>
    </source>
</evidence>
<gene>
    <name evidence="5" type="ORF">FGK64_17390</name>
</gene>
<organism evidence="5 6">
    <name type="scientific">Arenibacterium halophilum</name>
    <dbReference type="NCBI Taxonomy" id="2583821"/>
    <lineage>
        <taxon>Bacteria</taxon>
        <taxon>Pseudomonadati</taxon>
        <taxon>Pseudomonadota</taxon>
        <taxon>Alphaproteobacteria</taxon>
        <taxon>Rhodobacterales</taxon>
        <taxon>Paracoccaceae</taxon>
        <taxon>Arenibacterium</taxon>
    </lineage>
</organism>
<dbReference type="Gene3D" id="3.30.1950.10">
    <property type="entry name" value="wza like domain"/>
    <property type="match status" value="1"/>
</dbReference>
<feature type="signal peptide" evidence="2">
    <location>
        <begin position="1"/>
        <end position="19"/>
    </location>
</feature>
<evidence type="ECO:0000259" key="3">
    <source>
        <dbReference type="Pfam" id="PF02563"/>
    </source>
</evidence>
<feature type="domain" description="Polysaccharide export protein N-terminal" evidence="3">
    <location>
        <begin position="19"/>
        <end position="93"/>
    </location>
</feature>
<dbReference type="SUPFAM" id="SSF142984">
    <property type="entry name" value="Nqo1 middle domain-like"/>
    <property type="match status" value="1"/>
</dbReference>
<dbReference type="Pfam" id="PF02563">
    <property type="entry name" value="Poly_export"/>
    <property type="match status" value="1"/>
</dbReference>
<evidence type="ECO:0000259" key="4">
    <source>
        <dbReference type="Pfam" id="PF10531"/>
    </source>
</evidence>
<accession>A0ABY2X7Q6</accession>
<evidence type="ECO:0000313" key="6">
    <source>
        <dbReference type="Proteomes" id="UP001191082"/>
    </source>
</evidence>
<protein>
    <submittedName>
        <fullName evidence="5">Polysaccharide export protein</fullName>
    </submittedName>
</protein>
<dbReference type="EMBL" id="VCPC01000004">
    <property type="protein sequence ID" value="TMV10901.1"/>
    <property type="molecule type" value="Genomic_DNA"/>
</dbReference>
<dbReference type="PANTHER" id="PTHR33619">
    <property type="entry name" value="POLYSACCHARIDE EXPORT PROTEIN GFCE-RELATED"/>
    <property type="match status" value="1"/>
</dbReference>
<dbReference type="Proteomes" id="UP001191082">
    <property type="component" value="Unassembled WGS sequence"/>
</dbReference>
<dbReference type="InterPro" id="IPR019554">
    <property type="entry name" value="Soluble_ligand-bd"/>
</dbReference>
<dbReference type="InterPro" id="IPR003715">
    <property type="entry name" value="Poly_export_N"/>
</dbReference>
<comment type="caution">
    <text evidence="5">The sequence shown here is derived from an EMBL/GenBank/DDBJ whole genome shotgun (WGS) entry which is preliminary data.</text>
</comment>
<dbReference type="Pfam" id="PF10531">
    <property type="entry name" value="SLBB"/>
    <property type="match status" value="1"/>
</dbReference>
<feature type="domain" description="Soluble ligand binding" evidence="4">
    <location>
        <begin position="113"/>
        <end position="161"/>
    </location>
</feature>
<sequence>MSRVFAALLFALIGGSALAQDDYRIKPGDVVRIEVLEDSSLNRESLVLPDGRVTVPLAGTVSVGGRSVDQVRQDVTGKLAPNFASEPNVIVSLVQLGEPAPTVASGVSSRMPIYLMGEVNTPGMIEVKRGTTLLQALAQAGGFNRFAAVKRVQLRRVGNDGVQKVYQFNYNDVLNGKNSIGATKLAKGDVIVVPARKLFE</sequence>
<keyword evidence="1 2" id="KW-0732">Signal</keyword>
<evidence type="ECO:0000313" key="5">
    <source>
        <dbReference type="EMBL" id="TMV10901.1"/>
    </source>
</evidence>
<dbReference type="InterPro" id="IPR049712">
    <property type="entry name" value="Poly_export"/>
</dbReference>
<keyword evidence="6" id="KW-1185">Reference proteome</keyword>
<reference evidence="5 6" key="1">
    <citation type="submission" date="2019-05" db="EMBL/GenBank/DDBJ databases">
        <title>Marivita sp. nov. isolated from sea sediment.</title>
        <authorList>
            <person name="Kim W."/>
        </authorList>
    </citation>
    <scope>NUCLEOTIDE SEQUENCE [LARGE SCALE GENOMIC DNA]</scope>
    <source>
        <strain evidence="5 6">CAU 1492</strain>
    </source>
</reference>
<evidence type="ECO:0000256" key="1">
    <source>
        <dbReference type="ARBA" id="ARBA00022729"/>
    </source>
</evidence>
<dbReference type="PANTHER" id="PTHR33619:SF3">
    <property type="entry name" value="POLYSACCHARIDE EXPORT PROTEIN GFCE-RELATED"/>
    <property type="match status" value="1"/>
</dbReference>
<feature type="chain" id="PRO_5047114600" evidence="2">
    <location>
        <begin position="20"/>
        <end position="200"/>
    </location>
</feature>
<name>A0ABY2X7Q6_9RHOB</name>
<proteinExistence type="predicted"/>
<dbReference type="Gene3D" id="3.10.560.10">
    <property type="entry name" value="Outer membrane lipoprotein wza domain like"/>
    <property type="match status" value="1"/>
</dbReference>